<dbReference type="PANTHER" id="PTHR45691">
    <property type="entry name" value="PROTEIN DIAPHANOUS"/>
    <property type="match status" value="1"/>
</dbReference>
<keyword evidence="3" id="KW-1185">Reference proteome</keyword>
<sequence>MAYPHVDCLPSRILPSSSCLCLSSSVSPLLCRKIFPTSPSPPPPPPLDFLDCVTGRNAVTLDLDAFKNLQHRTKIVVATLHHFLLGDGQVRRAKKALATMLHKDATAKATERSHAPLAGAKALPRPPPTPSVGPWLAIGPPPSHGFRQSHSRTCGPSHRRQFPWGVWDLAVVSVKSHIVGDKADFSTHFTDNLLIANIGLGRDLSEDHDEDGLGASGSCSRHASRKVRGGRRRGLRYGTIDDLAHLRLRQQSGVKNISLTPPRYIPSPPAPPVQPPVQPPPPPRDGATTDPRAGAALSTPADSVAPLPKHLCAFSTPHGRAPPTGAPPSTLPRTTPPPTSAPVQPLHLPTNGAHPTLVVIWFGNETCPTLLNDMGQQWARLTSLGHIDCPTSFERKALKRAISRRLRVLELSVFEEAILGSERSSSRVCSKRSSSARQGAQVEVPEPSVFEEVILGRQGIRAEYVGRGCPRLVKVSKLSVSGRASELGECRISLTLDSTRPPSRVSVQEVSPSARKASEPGEQPTRLILGSARPPN</sequence>
<gene>
    <name evidence="2" type="ORF">Fmac_019084</name>
</gene>
<comment type="caution">
    <text evidence="2">The sequence shown here is derived from an EMBL/GenBank/DDBJ whole genome shotgun (WGS) entry which is preliminary data.</text>
</comment>
<dbReference type="Proteomes" id="UP001603857">
    <property type="component" value="Unassembled WGS sequence"/>
</dbReference>
<dbReference type="InterPro" id="IPR008511">
    <property type="entry name" value="ROH1-like"/>
</dbReference>
<dbReference type="Pfam" id="PF05633">
    <property type="entry name" value="ROH1-like"/>
    <property type="match status" value="1"/>
</dbReference>
<reference evidence="2 3" key="1">
    <citation type="submission" date="2024-08" db="EMBL/GenBank/DDBJ databases">
        <title>Insights into the chromosomal genome structure of Flemingia macrophylla.</title>
        <authorList>
            <person name="Ding Y."/>
            <person name="Zhao Y."/>
            <person name="Bi W."/>
            <person name="Wu M."/>
            <person name="Zhao G."/>
            <person name="Gong Y."/>
            <person name="Li W."/>
            <person name="Zhang P."/>
        </authorList>
    </citation>
    <scope>NUCLEOTIDE SEQUENCE [LARGE SCALE GENOMIC DNA]</scope>
    <source>
        <strain evidence="2">DYQJB</strain>
        <tissue evidence="2">Leaf</tissue>
    </source>
</reference>
<proteinExistence type="predicted"/>
<protein>
    <submittedName>
        <fullName evidence="2">Uncharacterized protein</fullName>
    </submittedName>
</protein>
<dbReference type="EMBL" id="JBGMDY010000006">
    <property type="protein sequence ID" value="KAL2331503.1"/>
    <property type="molecule type" value="Genomic_DNA"/>
</dbReference>
<feature type="compositionally biased region" description="Pro residues" evidence="1">
    <location>
        <begin position="324"/>
        <end position="340"/>
    </location>
</feature>
<evidence type="ECO:0000313" key="3">
    <source>
        <dbReference type="Proteomes" id="UP001603857"/>
    </source>
</evidence>
<feature type="region of interest" description="Disordered" evidence="1">
    <location>
        <begin position="208"/>
        <end position="231"/>
    </location>
</feature>
<organism evidence="2 3">
    <name type="scientific">Flemingia macrophylla</name>
    <dbReference type="NCBI Taxonomy" id="520843"/>
    <lineage>
        <taxon>Eukaryota</taxon>
        <taxon>Viridiplantae</taxon>
        <taxon>Streptophyta</taxon>
        <taxon>Embryophyta</taxon>
        <taxon>Tracheophyta</taxon>
        <taxon>Spermatophyta</taxon>
        <taxon>Magnoliopsida</taxon>
        <taxon>eudicotyledons</taxon>
        <taxon>Gunneridae</taxon>
        <taxon>Pentapetalae</taxon>
        <taxon>rosids</taxon>
        <taxon>fabids</taxon>
        <taxon>Fabales</taxon>
        <taxon>Fabaceae</taxon>
        <taxon>Papilionoideae</taxon>
        <taxon>50 kb inversion clade</taxon>
        <taxon>NPAAA clade</taxon>
        <taxon>indigoferoid/millettioid clade</taxon>
        <taxon>Phaseoleae</taxon>
        <taxon>Flemingia</taxon>
    </lineage>
</organism>
<feature type="compositionally biased region" description="Basic residues" evidence="1">
    <location>
        <begin position="222"/>
        <end position="231"/>
    </location>
</feature>
<feature type="region of interest" description="Disordered" evidence="1">
    <location>
        <begin position="253"/>
        <end position="345"/>
    </location>
</feature>
<dbReference type="InterPro" id="IPR051412">
    <property type="entry name" value="Formin_Homology_Diaphanous_sf"/>
</dbReference>
<feature type="compositionally biased region" description="Pro residues" evidence="1">
    <location>
        <begin position="263"/>
        <end position="284"/>
    </location>
</feature>
<dbReference type="AlphaFoldDB" id="A0ABD1M7H1"/>
<evidence type="ECO:0000256" key="1">
    <source>
        <dbReference type="SAM" id="MobiDB-lite"/>
    </source>
</evidence>
<feature type="compositionally biased region" description="Polar residues" evidence="1">
    <location>
        <begin position="499"/>
        <end position="511"/>
    </location>
</feature>
<name>A0ABD1M7H1_9FABA</name>
<feature type="region of interest" description="Disordered" evidence="1">
    <location>
        <begin position="105"/>
        <end position="157"/>
    </location>
</feature>
<feature type="region of interest" description="Disordered" evidence="1">
    <location>
        <begin position="499"/>
        <end position="536"/>
    </location>
</feature>
<feature type="compositionally biased region" description="Basic and acidic residues" evidence="1">
    <location>
        <begin position="105"/>
        <end position="114"/>
    </location>
</feature>
<dbReference type="PANTHER" id="PTHR45691:SF6">
    <property type="entry name" value="PROTEIN DIAPHANOUS"/>
    <property type="match status" value="1"/>
</dbReference>
<accession>A0ABD1M7H1</accession>
<evidence type="ECO:0000313" key="2">
    <source>
        <dbReference type="EMBL" id="KAL2331503.1"/>
    </source>
</evidence>